<dbReference type="Proteomes" id="UP000373449">
    <property type="component" value="Unassembled WGS sequence"/>
</dbReference>
<sequence length="129" mass="14888">MRKPLSCYHPILYWLRVQQKRIFRRLAWACSSRRYAQEKRPDQRLDHRFIKHTSKLIRQLGDSDIALQHNKVINLRLATEAIGGIIIGPGEYFSFCQLVESPAVSGDLLRAWNYHLVKLAAGLAEGFAN</sequence>
<evidence type="ECO:0000313" key="1">
    <source>
        <dbReference type="EMBL" id="VFS49577.1"/>
    </source>
</evidence>
<reference evidence="1 2" key="1">
    <citation type="submission" date="2019-03" db="EMBL/GenBank/DDBJ databases">
        <authorList>
            <consortium name="Pathogen Informatics"/>
        </authorList>
    </citation>
    <scope>NUCLEOTIDE SEQUENCE [LARGE SCALE GENOMIC DNA]</scope>
    <source>
        <strain evidence="1 2">NCTC12282</strain>
    </source>
</reference>
<name>A0A484ZLT4_9GAMM</name>
<dbReference type="RefSeq" id="WP_255324468.1">
    <property type="nucleotide sequence ID" value="NZ_CAADJA010000002.1"/>
</dbReference>
<gene>
    <name evidence="1" type="ORF">NCTC12282_04017</name>
</gene>
<organism evidence="1 2">
    <name type="scientific">Budvicia aquatica</name>
    <dbReference type="NCBI Taxonomy" id="82979"/>
    <lineage>
        <taxon>Bacteria</taxon>
        <taxon>Pseudomonadati</taxon>
        <taxon>Pseudomonadota</taxon>
        <taxon>Gammaproteobacteria</taxon>
        <taxon>Enterobacterales</taxon>
        <taxon>Budviciaceae</taxon>
        <taxon>Budvicia</taxon>
    </lineage>
</organism>
<protein>
    <submittedName>
        <fullName evidence="1">Uncharacterized vancomycin resistance protein</fullName>
    </submittedName>
</protein>
<accession>A0A484ZLT4</accession>
<dbReference type="AlphaFoldDB" id="A0A484ZLT4"/>
<proteinExistence type="predicted"/>
<dbReference type="EMBL" id="CAADJA010000002">
    <property type="protein sequence ID" value="VFS49577.1"/>
    <property type="molecule type" value="Genomic_DNA"/>
</dbReference>
<evidence type="ECO:0000313" key="2">
    <source>
        <dbReference type="Proteomes" id="UP000373449"/>
    </source>
</evidence>